<dbReference type="EMBL" id="BMIN01000008">
    <property type="protein sequence ID" value="GGD13587.1"/>
    <property type="molecule type" value="Genomic_DNA"/>
</dbReference>
<evidence type="ECO:0000313" key="2">
    <source>
        <dbReference type="EMBL" id="GGD13587.1"/>
    </source>
</evidence>
<dbReference type="Proteomes" id="UP000642571">
    <property type="component" value="Unassembled WGS sequence"/>
</dbReference>
<comment type="caution">
    <text evidence="2">The sequence shown here is derived from an EMBL/GenBank/DDBJ whole genome shotgun (WGS) entry which is preliminary data.</text>
</comment>
<keyword evidence="1" id="KW-0472">Membrane</keyword>
<keyword evidence="1" id="KW-1133">Transmembrane helix</keyword>
<organism evidence="2 3">
    <name type="scientific">Pontibacillus salipaludis</name>
    <dbReference type="NCBI Taxonomy" id="1697394"/>
    <lineage>
        <taxon>Bacteria</taxon>
        <taxon>Bacillati</taxon>
        <taxon>Bacillota</taxon>
        <taxon>Bacilli</taxon>
        <taxon>Bacillales</taxon>
        <taxon>Bacillaceae</taxon>
        <taxon>Pontibacillus</taxon>
    </lineage>
</organism>
<feature type="transmembrane region" description="Helical" evidence="1">
    <location>
        <begin position="65"/>
        <end position="82"/>
    </location>
</feature>
<reference evidence="3" key="1">
    <citation type="journal article" date="2019" name="Int. J. Syst. Evol. Microbiol.">
        <title>The Global Catalogue of Microorganisms (GCM) 10K type strain sequencing project: providing services to taxonomists for standard genome sequencing and annotation.</title>
        <authorList>
            <consortium name="The Broad Institute Genomics Platform"/>
            <consortium name="The Broad Institute Genome Sequencing Center for Infectious Disease"/>
            <person name="Wu L."/>
            <person name="Ma J."/>
        </authorList>
    </citation>
    <scope>NUCLEOTIDE SEQUENCE [LARGE SCALE GENOMIC DNA]</scope>
    <source>
        <strain evidence="3">CGMCC 1.15353</strain>
    </source>
</reference>
<name>A0ABQ1Q548_9BACI</name>
<gene>
    <name evidence="2" type="ORF">GCM10011389_21530</name>
</gene>
<dbReference type="RefSeq" id="WP_188653597.1">
    <property type="nucleotide sequence ID" value="NZ_BMIN01000008.1"/>
</dbReference>
<protein>
    <submittedName>
        <fullName evidence="2">Uncharacterized protein</fullName>
    </submittedName>
</protein>
<sequence>MVKRKLFTALITLVLSVPLYSFISKGTTSDYVGMYFVILTTAITCGTLLSISIGYLESKVNLNSVSLRFILHISIALLLPAIFVRSGYFQVTLYLATPVAVGYFVIDEVLRTMFNKPSKAV</sequence>
<proteinExistence type="predicted"/>
<accession>A0ABQ1Q548</accession>
<evidence type="ECO:0000256" key="1">
    <source>
        <dbReference type="SAM" id="Phobius"/>
    </source>
</evidence>
<feature type="transmembrane region" description="Helical" evidence="1">
    <location>
        <begin position="88"/>
        <end position="106"/>
    </location>
</feature>
<keyword evidence="3" id="KW-1185">Reference proteome</keyword>
<feature type="transmembrane region" description="Helical" evidence="1">
    <location>
        <begin position="31"/>
        <end position="53"/>
    </location>
</feature>
<evidence type="ECO:0000313" key="3">
    <source>
        <dbReference type="Proteomes" id="UP000642571"/>
    </source>
</evidence>
<keyword evidence="1" id="KW-0812">Transmembrane</keyword>